<dbReference type="AlphaFoldDB" id="A2DPY8"/>
<dbReference type="GO" id="GO:0005737">
    <property type="term" value="C:cytoplasm"/>
    <property type="evidence" value="ECO:0000318"/>
    <property type="project" value="GO_Central"/>
</dbReference>
<reference evidence="2" key="2">
    <citation type="journal article" date="2007" name="Science">
        <title>Draft genome sequence of the sexually transmitted pathogen Trichomonas vaginalis.</title>
        <authorList>
            <person name="Carlton J.M."/>
            <person name="Hirt R.P."/>
            <person name="Silva J.C."/>
            <person name="Delcher A.L."/>
            <person name="Schatz M."/>
            <person name="Zhao Q."/>
            <person name="Wortman J.R."/>
            <person name="Bidwell S.L."/>
            <person name="Alsmark U.C.M."/>
            <person name="Besteiro S."/>
            <person name="Sicheritz-Ponten T."/>
            <person name="Noel C.J."/>
            <person name="Dacks J.B."/>
            <person name="Foster P.G."/>
            <person name="Simillion C."/>
            <person name="Van de Peer Y."/>
            <person name="Miranda-Saavedra D."/>
            <person name="Barton G.J."/>
            <person name="Westrop G.D."/>
            <person name="Mueller S."/>
            <person name="Dessi D."/>
            <person name="Fiori P.L."/>
            <person name="Ren Q."/>
            <person name="Paulsen I."/>
            <person name="Zhang H."/>
            <person name="Bastida-Corcuera F.D."/>
            <person name="Simoes-Barbosa A."/>
            <person name="Brown M.T."/>
            <person name="Hayes R.D."/>
            <person name="Mukherjee M."/>
            <person name="Okumura C.Y."/>
            <person name="Schneider R."/>
            <person name="Smith A.J."/>
            <person name="Vanacova S."/>
            <person name="Villalvazo M."/>
            <person name="Haas B.J."/>
            <person name="Pertea M."/>
            <person name="Feldblyum T.V."/>
            <person name="Utterback T.R."/>
            <person name="Shu C.L."/>
            <person name="Osoegawa K."/>
            <person name="de Jong P.J."/>
            <person name="Hrdy I."/>
            <person name="Horvathova L."/>
            <person name="Zubacova Z."/>
            <person name="Dolezal P."/>
            <person name="Malik S.B."/>
            <person name="Logsdon J.M. Jr."/>
            <person name="Henze K."/>
            <person name="Gupta A."/>
            <person name="Wang C.C."/>
            <person name="Dunne R.L."/>
            <person name="Upcroft J.A."/>
            <person name="Upcroft P."/>
            <person name="White O."/>
            <person name="Salzberg S.L."/>
            <person name="Tang P."/>
            <person name="Chiu C.-H."/>
            <person name="Lee Y.-S."/>
            <person name="Embley T.M."/>
            <person name="Coombs G.H."/>
            <person name="Mottram J.C."/>
            <person name="Tachezy J."/>
            <person name="Fraser-Liggett C.M."/>
            <person name="Johnson P.J."/>
        </authorList>
    </citation>
    <scope>NUCLEOTIDE SEQUENCE [LARGE SCALE GENOMIC DNA]</scope>
    <source>
        <strain evidence="2">G3</strain>
    </source>
</reference>
<evidence type="ECO:0000259" key="1">
    <source>
        <dbReference type="PROSITE" id="PS50238"/>
    </source>
</evidence>
<dbReference type="InterPro" id="IPR000198">
    <property type="entry name" value="RhoGAP_dom"/>
</dbReference>
<protein>
    <submittedName>
        <fullName evidence="2">RhoGAP domain containing protein</fullName>
    </submittedName>
</protein>
<dbReference type="SMR" id="A2DPY8"/>
<reference evidence="2" key="1">
    <citation type="submission" date="2006-10" db="EMBL/GenBank/DDBJ databases">
        <authorList>
            <person name="Amadeo P."/>
            <person name="Zhao Q."/>
            <person name="Wortman J."/>
            <person name="Fraser-Liggett C."/>
            <person name="Carlton J."/>
        </authorList>
    </citation>
    <scope>NUCLEOTIDE SEQUENCE</scope>
    <source>
        <strain evidence="2">G3</strain>
    </source>
</reference>
<dbReference type="PANTHER" id="PTHR45808:SF2">
    <property type="entry name" value="RHO GTPASE-ACTIVATING PROTEIN 68F"/>
    <property type="match status" value="1"/>
</dbReference>
<name>A2DPY8_TRIV3</name>
<dbReference type="Pfam" id="PF00620">
    <property type="entry name" value="RhoGAP"/>
    <property type="match status" value="1"/>
</dbReference>
<feature type="domain" description="Rho-GAP" evidence="1">
    <location>
        <begin position="13"/>
        <end position="199"/>
    </location>
</feature>
<dbReference type="PROSITE" id="PS50238">
    <property type="entry name" value="RHOGAP"/>
    <property type="match status" value="1"/>
</dbReference>
<sequence>MDSNWTFPVTSPHFLTKTWNAYNGSIPFIISDLVKAIIEKGGMDTEGIFRVKDENKKIDERYLSLDDGKFRVFPEEDSPVLLSCVLKKVLQTMSTIDPLFSLEKVNEVLKLTDDKSLPQEKLIESIKEIAKGLAPPQRNTAAYLMDFLHQITLHPQAKMDAENMAICLGVCLVTKCPPDMIRRLSQFLHPFIEYSDQIWEKEWFSEDKILTDQQVQVYFRPIVEQYDIQIEAERRSYRVRSKIPVDHEYNDKILGIQFPR</sequence>
<dbReference type="GO" id="GO:0005096">
    <property type="term" value="F:GTPase activator activity"/>
    <property type="evidence" value="ECO:0000318"/>
    <property type="project" value="GO_Central"/>
</dbReference>
<dbReference type="EMBL" id="DS113229">
    <property type="protein sequence ID" value="EAY17584.1"/>
    <property type="molecule type" value="Genomic_DNA"/>
</dbReference>
<keyword evidence="3" id="KW-1185">Reference proteome</keyword>
<dbReference type="CDD" id="cd00159">
    <property type="entry name" value="RhoGAP"/>
    <property type="match status" value="1"/>
</dbReference>
<accession>A2DPY8</accession>
<dbReference type="SUPFAM" id="SSF48350">
    <property type="entry name" value="GTPase activation domain, GAP"/>
    <property type="match status" value="1"/>
</dbReference>
<organism evidence="2 3">
    <name type="scientific">Trichomonas vaginalis (strain ATCC PRA-98 / G3)</name>
    <dbReference type="NCBI Taxonomy" id="412133"/>
    <lineage>
        <taxon>Eukaryota</taxon>
        <taxon>Metamonada</taxon>
        <taxon>Parabasalia</taxon>
        <taxon>Trichomonadida</taxon>
        <taxon>Trichomonadidae</taxon>
        <taxon>Trichomonas</taxon>
    </lineage>
</organism>
<dbReference type="Proteomes" id="UP000001542">
    <property type="component" value="Unassembled WGS sequence"/>
</dbReference>
<dbReference type="PANTHER" id="PTHR45808">
    <property type="entry name" value="RHO GTPASE-ACTIVATING PROTEIN 68F"/>
    <property type="match status" value="1"/>
</dbReference>
<gene>
    <name evidence="2" type="ORF">TVAG_454120</name>
</gene>
<dbReference type="VEuPathDB" id="TrichDB:TVAG_454120"/>
<dbReference type="VEuPathDB" id="TrichDB:TVAGG3_0552620"/>
<evidence type="ECO:0000313" key="2">
    <source>
        <dbReference type="EMBL" id="EAY17584.1"/>
    </source>
</evidence>
<dbReference type="InterPro" id="IPR008936">
    <property type="entry name" value="Rho_GTPase_activation_prot"/>
</dbReference>
<dbReference type="InParanoid" id="A2DPY8"/>
<dbReference type="SMART" id="SM00324">
    <property type="entry name" value="RhoGAP"/>
    <property type="match status" value="1"/>
</dbReference>
<dbReference type="RefSeq" id="XP_001329719.1">
    <property type="nucleotide sequence ID" value="XM_001329684.1"/>
</dbReference>
<dbReference type="GO" id="GO:0007264">
    <property type="term" value="P:small GTPase-mediated signal transduction"/>
    <property type="evidence" value="ECO:0000318"/>
    <property type="project" value="GO_Central"/>
</dbReference>
<dbReference type="Gene3D" id="1.10.555.10">
    <property type="entry name" value="Rho GTPase activation protein"/>
    <property type="match status" value="1"/>
</dbReference>
<dbReference type="OrthoDB" id="79452at2759"/>
<proteinExistence type="predicted"/>
<evidence type="ECO:0000313" key="3">
    <source>
        <dbReference type="Proteomes" id="UP000001542"/>
    </source>
</evidence>
<dbReference type="KEGG" id="tva:4775601"/>